<organism evidence="2 3">
    <name type="scientific">Sphingomonas qilianensis</name>
    <dbReference type="NCBI Taxonomy" id="1736690"/>
    <lineage>
        <taxon>Bacteria</taxon>
        <taxon>Pseudomonadati</taxon>
        <taxon>Pseudomonadota</taxon>
        <taxon>Alphaproteobacteria</taxon>
        <taxon>Sphingomonadales</taxon>
        <taxon>Sphingomonadaceae</taxon>
        <taxon>Sphingomonas</taxon>
    </lineage>
</organism>
<evidence type="ECO:0000313" key="3">
    <source>
        <dbReference type="Proteomes" id="UP001404104"/>
    </source>
</evidence>
<proteinExistence type="predicted"/>
<dbReference type="RefSeq" id="WP_345862929.1">
    <property type="nucleotide sequence ID" value="NZ_JBDIMF010000001.1"/>
</dbReference>
<keyword evidence="1" id="KW-1133">Transmembrane helix</keyword>
<gene>
    <name evidence="2" type="ORF">ABC969_03290</name>
</gene>
<evidence type="ECO:0008006" key="4">
    <source>
        <dbReference type="Google" id="ProtNLM"/>
    </source>
</evidence>
<reference evidence="2 3" key="1">
    <citation type="submission" date="2024-05" db="EMBL/GenBank/DDBJ databases">
        <authorList>
            <person name="Liu Q."/>
            <person name="Xin Y.-H."/>
        </authorList>
    </citation>
    <scope>NUCLEOTIDE SEQUENCE [LARGE SCALE GENOMIC DNA]</scope>
    <source>
        <strain evidence="2 3">CGMCC 1.15349</strain>
    </source>
</reference>
<sequence>MAARPLLYGGLARWAGAGALLVVCAALIAMQARDNLARDAQLTALLGGAGTGTASRLAMGSTGLSLRLNDAQRSVLRHALAGNPLDGTAIALAALDRNARGDASGAAALAEQALRVEPRTRLGWLARVDRQMRMAHNGDAAISVLRLLAVDPPQYLTYLPMLAAAARDRQAIAPIAAALSINPPWRAPFLSLLAQHKYDPAVRYALMNPLDRTRPTGIAGDDTAFVTDLVNKGDIERAYLAWVSMLPDDALGAVGAPYDANFAGLPGAAPFNWQLIDAGSDHATIGEGALNVSYAGRQVSTLASQVVMLAPGSYRLASTLDEASSATPGSTGSALTWRVTCLPARGVLGELTLDPAVIGRPQRSPDFIVPGQDCAAVSLALIGTASAFPVRLSARIASVALQQDDGAGPALPAPATGPAVQQ</sequence>
<keyword evidence="1" id="KW-0812">Transmembrane</keyword>
<comment type="caution">
    <text evidence="2">The sequence shown here is derived from an EMBL/GenBank/DDBJ whole genome shotgun (WGS) entry which is preliminary data.</text>
</comment>
<evidence type="ECO:0000256" key="1">
    <source>
        <dbReference type="SAM" id="Phobius"/>
    </source>
</evidence>
<keyword evidence="1" id="KW-0472">Membrane</keyword>
<evidence type="ECO:0000313" key="2">
    <source>
        <dbReference type="EMBL" id="MEN2785443.1"/>
    </source>
</evidence>
<keyword evidence="3" id="KW-1185">Reference proteome</keyword>
<accession>A0ABU9XNP6</accession>
<dbReference type="Proteomes" id="UP001404104">
    <property type="component" value="Unassembled WGS sequence"/>
</dbReference>
<feature type="transmembrane region" description="Helical" evidence="1">
    <location>
        <begin position="6"/>
        <end position="29"/>
    </location>
</feature>
<name>A0ABU9XNP6_9SPHN</name>
<protein>
    <recommendedName>
        <fullName evidence="4">Tetratricopeptide repeat protein</fullName>
    </recommendedName>
</protein>
<dbReference type="EMBL" id="JBDIMF010000001">
    <property type="protein sequence ID" value="MEN2785443.1"/>
    <property type="molecule type" value="Genomic_DNA"/>
</dbReference>